<proteinExistence type="predicted"/>
<protein>
    <submittedName>
        <fullName evidence="1">Uncharacterized protein</fullName>
    </submittedName>
</protein>
<name>A0A6C0F099_9ZZZZ</name>
<dbReference type="EMBL" id="MN738985">
    <property type="protein sequence ID" value="QHT34093.1"/>
    <property type="molecule type" value="Genomic_DNA"/>
</dbReference>
<sequence length="422" mass="49301">MSISMSKYTMTPIKSSESNIPIANIPIISDNCRIVDSRLLTDFKVQTFGGYNISQASNALEKAIMEDKIEPALHWGLQLFFSGIVNSLWSKLISLASKQINIYNPKLPEFIYNKNQQWQHIVDNPKFAKDNILLLRNHPTVRLLLAEMISILVLSKKRKINQLPKIKKEEFIIEHFKSKLEAKDNRLVDNIISDGDPSEIRIAINEMAYHLYHSHINKALYWLNWIIEWEKINSKKYGKYECAVRSIEGVDSKYSKDVIWLIWAVIHKIRQLKFAIGVSEWEKQIQCLYKLYIHKFTPAVRGKRQNYMIWSILYLTETIDYAIPLVDRPPILFQSLLGFDKIVSNLKSQQVSNVVRQELLNVVVEDNYMKPEKHKEMAANARKKEIEKMMLQKELMAKQKKINVESLDKLTEVSKIDKYLFA</sequence>
<accession>A0A6C0F099</accession>
<reference evidence="1" key="1">
    <citation type="journal article" date="2020" name="Nature">
        <title>Giant virus diversity and host interactions through global metagenomics.</title>
        <authorList>
            <person name="Schulz F."/>
            <person name="Roux S."/>
            <person name="Paez-Espino D."/>
            <person name="Jungbluth S."/>
            <person name="Walsh D.A."/>
            <person name="Denef V.J."/>
            <person name="McMahon K.D."/>
            <person name="Konstantinidis K.T."/>
            <person name="Eloe-Fadrosh E.A."/>
            <person name="Kyrpides N.C."/>
            <person name="Woyke T."/>
        </authorList>
    </citation>
    <scope>NUCLEOTIDE SEQUENCE</scope>
    <source>
        <strain evidence="1">GVMAG-M-3300009161-52</strain>
    </source>
</reference>
<organism evidence="1">
    <name type="scientific">viral metagenome</name>
    <dbReference type="NCBI Taxonomy" id="1070528"/>
    <lineage>
        <taxon>unclassified sequences</taxon>
        <taxon>metagenomes</taxon>
        <taxon>organismal metagenomes</taxon>
    </lineage>
</organism>
<evidence type="ECO:0000313" key="1">
    <source>
        <dbReference type="EMBL" id="QHT34093.1"/>
    </source>
</evidence>
<dbReference type="AlphaFoldDB" id="A0A6C0F099"/>
<dbReference type="Gene3D" id="1.20.272.10">
    <property type="match status" value="1"/>
</dbReference>